<evidence type="ECO:0000313" key="2">
    <source>
        <dbReference type="EMBL" id="EPQ55942.1"/>
    </source>
</evidence>
<proteinExistence type="predicted"/>
<organism evidence="2 3">
    <name type="scientific">Gloeophyllum trabeum (strain ATCC 11539 / FP-39264 / Madison 617)</name>
    <name type="common">Brown rot fungus</name>
    <dbReference type="NCBI Taxonomy" id="670483"/>
    <lineage>
        <taxon>Eukaryota</taxon>
        <taxon>Fungi</taxon>
        <taxon>Dikarya</taxon>
        <taxon>Basidiomycota</taxon>
        <taxon>Agaricomycotina</taxon>
        <taxon>Agaricomycetes</taxon>
        <taxon>Gloeophyllales</taxon>
        <taxon>Gloeophyllaceae</taxon>
        <taxon>Gloeophyllum</taxon>
    </lineage>
</organism>
<dbReference type="GeneID" id="19301857"/>
<dbReference type="HOGENOM" id="CLU_451299_0_0_1"/>
<evidence type="ECO:0000313" key="3">
    <source>
        <dbReference type="Proteomes" id="UP000030669"/>
    </source>
</evidence>
<dbReference type="Proteomes" id="UP000030669">
    <property type="component" value="Unassembled WGS sequence"/>
</dbReference>
<dbReference type="EMBL" id="KB469301">
    <property type="protein sequence ID" value="EPQ55942.1"/>
    <property type="molecule type" value="Genomic_DNA"/>
</dbReference>
<protein>
    <recommendedName>
        <fullName evidence="1">F-box domain-containing protein</fullName>
    </recommendedName>
</protein>
<dbReference type="InterPro" id="IPR036047">
    <property type="entry name" value="F-box-like_dom_sf"/>
</dbReference>
<gene>
    <name evidence="2" type="ORF">GLOTRDRAFT_129145</name>
</gene>
<dbReference type="OrthoDB" id="2269034at2759"/>
<dbReference type="Gene3D" id="1.20.1280.50">
    <property type="match status" value="1"/>
</dbReference>
<reference evidence="2 3" key="1">
    <citation type="journal article" date="2012" name="Science">
        <title>The Paleozoic origin of enzymatic lignin decomposition reconstructed from 31 fungal genomes.</title>
        <authorList>
            <person name="Floudas D."/>
            <person name="Binder M."/>
            <person name="Riley R."/>
            <person name="Barry K."/>
            <person name="Blanchette R.A."/>
            <person name="Henrissat B."/>
            <person name="Martinez A.T."/>
            <person name="Otillar R."/>
            <person name="Spatafora J.W."/>
            <person name="Yadav J.S."/>
            <person name="Aerts A."/>
            <person name="Benoit I."/>
            <person name="Boyd A."/>
            <person name="Carlson A."/>
            <person name="Copeland A."/>
            <person name="Coutinho P.M."/>
            <person name="de Vries R.P."/>
            <person name="Ferreira P."/>
            <person name="Findley K."/>
            <person name="Foster B."/>
            <person name="Gaskell J."/>
            <person name="Glotzer D."/>
            <person name="Gorecki P."/>
            <person name="Heitman J."/>
            <person name="Hesse C."/>
            <person name="Hori C."/>
            <person name="Igarashi K."/>
            <person name="Jurgens J.A."/>
            <person name="Kallen N."/>
            <person name="Kersten P."/>
            <person name="Kohler A."/>
            <person name="Kuees U."/>
            <person name="Kumar T.K.A."/>
            <person name="Kuo A."/>
            <person name="LaButti K."/>
            <person name="Larrondo L.F."/>
            <person name="Lindquist E."/>
            <person name="Ling A."/>
            <person name="Lombard V."/>
            <person name="Lucas S."/>
            <person name="Lundell T."/>
            <person name="Martin R."/>
            <person name="McLaughlin D.J."/>
            <person name="Morgenstern I."/>
            <person name="Morin E."/>
            <person name="Murat C."/>
            <person name="Nagy L.G."/>
            <person name="Nolan M."/>
            <person name="Ohm R.A."/>
            <person name="Patyshakuliyeva A."/>
            <person name="Rokas A."/>
            <person name="Ruiz-Duenas F.J."/>
            <person name="Sabat G."/>
            <person name="Salamov A."/>
            <person name="Samejima M."/>
            <person name="Schmutz J."/>
            <person name="Slot J.C."/>
            <person name="St John F."/>
            <person name="Stenlid J."/>
            <person name="Sun H."/>
            <person name="Sun S."/>
            <person name="Syed K."/>
            <person name="Tsang A."/>
            <person name="Wiebenga A."/>
            <person name="Young D."/>
            <person name="Pisabarro A."/>
            <person name="Eastwood D.C."/>
            <person name="Martin F."/>
            <person name="Cullen D."/>
            <person name="Grigoriev I.V."/>
            <person name="Hibbett D.S."/>
        </authorList>
    </citation>
    <scope>NUCLEOTIDE SEQUENCE [LARGE SCALE GENOMIC DNA]</scope>
    <source>
        <strain evidence="2 3">ATCC 11539</strain>
    </source>
</reference>
<sequence length="605" mass="67865">MSIQGEPSPSWSQARDEDIPFFKSPSRRVLGVMFDTGPDEDSEQVQSTKYLIPLPKLLPLVSLLPEKVGTTYVWPYWASDTVLNVPQLNPSTIWCYWIHGTKVLHSFVQRKVVRSTIKRFFWADVLDLNPICLKREWARRGTIGGNGSHAEQFTQYKAIAIPPTMGEMIDEDNIILVEDQFLVKMILTCPEDRDDMVYEFDQLPRIRIRGVQKRLGNIRITPDAQSSEADIVRVDPADRLPPELVFSIFMMLLPGDFVEPDPTTAPLSVAQVSRQWREIALSCGQLWRSLSVLMTRPTFDYATMMRTWLARAGACDLTVTLSSDFDVSLNAPCLDVLASFSPMIQCLRVLASTSTIAALVEKMAEPLPRLKRVALRFTSVYGLPGSPSSEDMAMIDLAALVDRAPRCTRLSVYTWNWHRSQEITLFPLERLTRLTAQGGISEFSHLKALESFPNLTSCELVFHARHGADFSDWGSVITLPELQKLKVEFNHVGRLLDHLVLPKLHVLDVGPCAFESIPGRIPDYPAITNMIERSKCSLEQLYLDLDCVNASDVMDTLGLSPALTKLSIKSGQWGLLGPGLFGALTWDAATTARSYPAVVPRRRIC</sequence>
<dbReference type="CDD" id="cd09917">
    <property type="entry name" value="F-box_SF"/>
    <property type="match status" value="1"/>
</dbReference>
<dbReference type="SUPFAM" id="SSF52047">
    <property type="entry name" value="RNI-like"/>
    <property type="match status" value="1"/>
</dbReference>
<name>S7Q8U0_GLOTA</name>
<accession>S7Q8U0</accession>
<dbReference type="eggNOG" id="ENOG502RC84">
    <property type="taxonomic scope" value="Eukaryota"/>
</dbReference>
<dbReference type="Pfam" id="PF12937">
    <property type="entry name" value="F-box-like"/>
    <property type="match status" value="1"/>
</dbReference>
<evidence type="ECO:0000259" key="1">
    <source>
        <dbReference type="PROSITE" id="PS50181"/>
    </source>
</evidence>
<dbReference type="Gene3D" id="3.80.10.10">
    <property type="entry name" value="Ribonuclease Inhibitor"/>
    <property type="match status" value="1"/>
</dbReference>
<dbReference type="InterPro" id="IPR001810">
    <property type="entry name" value="F-box_dom"/>
</dbReference>
<dbReference type="RefSeq" id="XP_007865956.1">
    <property type="nucleotide sequence ID" value="XM_007867765.1"/>
</dbReference>
<feature type="domain" description="F-box" evidence="1">
    <location>
        <begin position="234"/>
        <end position="290"/>
    </location>
</feature>
<dbReference type="AlphaFoldDB" id="S7Q8U0"/>
<dbReference type="InterPro" id="IPR032675">
    <property type="entry name" value="LRR_dom_sf"/>
</dbReference>
<keyword evidence="3" id="KW-1185">Reference proteome</keyword>
<dbReference type="PROSITE" id="PS50181">
    <property type="entry name" value="FBOX"/>
    <property type="match status" value="1"/>
</dbReference>
<dbReference type="KEGG" id="gtr:GLOTRDRAFT_129145"/>
<dbReference type="SUPFAM" id="SSF81383">
    <property type="entry name" value="F-box domain"/>
    <property type="match status" value="1"/>
</dbReference>